<organism evidence="12 13">
    <name type="scientific">Marinicrinis lubricantis</name>
    <dbReference type="NCBI Taxonomy" id="2086470"/>
    <lineage>
        <taxon>Bacteria</taxon>
        <taxon>Bacillati</taxon>
        <taxon>Bacillota</taxon>
        <taxon>Bacilli</taxon>
        <taxon>Bacillales</taxon>
        <taxon>Paenibacillaceae</taxon>
    </lineage>
</organism>
<comment type="similarity">
    <text evidence="2">Belongs to the class-V pyridoxal-phosphate-dependent aminotransferase family. NifS/IscS subfamily.</text>
</comment>
<dbReference type="PANTHER" id="PTHR11601:SF34">
    <property type="entry name" value="CYSTEINE DESULFURASE"/>
    <property type="match status" value="1"/>
</dbReference>
<proteinExistence type="inferred from homology"/>
<comment type="caution">
    <text evidence="12">The sequence shown here is derived from an EMBL/GenBank/DDBJ whole genome shotgun (WGS) entry which is preliminary data.</text>
</comment>
<sequence length="383" mass="41646">MERIYLDHAATTPLRPEVIEAMLPYFSQNYGNASSLHHFGREARNALNRARDLAAELLSCKPAELIFTSGGTESDNLAIIGSMFAQFPAKKHVITSKTEHHAVLGACSYLEKQGFDITYLNVDSNGLLSLGELERSIRPDTGLISVMYGNNETGVLQPIEQIGEIARSHGILFHVDAVQALGSIRIDLSSLPVDFMSFSAHKINGPKGNGLLYAAAKAPLTPHLHGGQQERKRRGGTENVPGIVGFAKALELAVENVEQKQRTMQQIRLTFVDQLKKKLGEDNVVLNGHPELRLPHIANISFIGTQTETMLMSLDLAGIAASSGSACTSGSLEISHVLKSMELADNITASAVRFSFGWGIEIETIDTAVKKIATTVERIRKTH</sequence>
<dbReference type="PIRSF" id="PIRSF005572">
    <property type="entry name" value="NifS"/>
    <property type="match status" value="1"/>
</dbReference>
<dbReference type="RefSeq" id="WP_379896797.1">
    <property type="nucleotide sequence ID" value="NZ_CBCSCT010000002.1"/>
</dbReference>
<evidence type="ECO:0000256" key="5">
    <source>
        <dbReference type="ARBA" id="ARBA00022723"/>
    </source>
</evidence>
<gene>
    <name evidence="12" type="ORF">ACFPXP_22690</name>
</gene>
<accession>A0ABW1IVU4</accession>
<reference evidence="13" key="1">
    <citation type="journal article" date="2019" name="Int. J. Syst. Evol. Microbiol.">
        <title>The Global Catalogue of Microorganisms (GCM) 10K type strain sequencing project: providing services to taxonomists for standard genome sequencing and annotation.</title>
        <authorList>
            <consortium name="The Broad Institute Genomics Platform"/>
            <consortium name="The Broad Institute Genome Sequencing Center for Infectious Disease"/>
            <person name="Wu L."/>
            <person name="Ma J."/>
        </authorList>
    </citation>
    <scope>NUCLEOTIDE SEQUENCE [LARGE SCALE GENOMIC DNA]</scope>
    <source>
        <strain evidence="13">CCM 8749</strain>
    </source>
</reference>
<dbReference type="Gene3D" id="3.40.640.10">
    <property type="entry name" value="Type I PLP-dependent aspartate aminotransferase-like (Major domain)"/>
    <property type="match status" value="1"/>
</dbReference>
<dbReference type="InterPro" id="IPR000192">
    <property type="entry name" value="Aminotrans_V_dom"/>
</dbReference>
<evidence type="ECO:0000259" key="11">
    <source>
        <dbReference type="Pfam" id="PF00266"/>
    </source>
</evidence>
<evidence type="ECO:0000256" key="6">
    <source>
        <dbReference type="ARBA" id="ARBA00022898"/>
    </source>
</evidence>
<keyword evidence="13" id="KW-1185">Reference proteome</keyword>
<protein>
    <recommendedName>
        <fullName evidence="3">cysteine desulfurase</fullName>
        <ecNumber evidence="3">2.8.1.7</ecNumber>
    </recommendedName>
</protein>
<dbReference type="Proteomes" id="UP001596250">
    <property type="component" value="Unassembled WGS sequence"/>
</dbReference>
<keyword evidence="8" id="KW-0411">Iron-sulfur</keyword>
<dbReference type="InterPro" id="IPR015424">
    <property type="entry name" value="PyrdxlP-dep_Trfase"/>
</dbReference>
<evidence type="ECO:0000256" key="7">
    <source>
        <dbReference type="ARBA" id="ARBA00023004"/>
    </source>
</evidence>
<dbReference type="InterPro" id="IPR020578">
    <property type="entry name" value="Aminotrans_V_PyrdxlP_BS"/>
</dbReference>
<comment type="cofactor">
    <cofactor evidence="1 10">
        <name>pyridoxal 5'-phosphate</name>
        <dbReference type="ChEBI" id="CHEBI:597326"/>
    </cofactor>
</comment>
<evidence type="ECO:0000256" key="8">
    <source>
        <dbReference type="ARBA" id="ARBA00023014"/>
    </source>
</evidence>
<dbReference type="InterPro" id="IPR015421">
    <property type="entry name" value="PyrdxlP-dep_Trfase_major"/>
</dbReference>
<evidence type="ECO:0000256" key="9">
    <source>
        <dbReference type="ARBA" id="ARBA00050776"/>
    </source>
</evidence>
<evidence type="ECO:0000256" key="3">
    <source>
        <dbReference type="ARBA" id="ARBA00012239"/>
    </source>
</evidence>
<evidence type="ECO:0000313" key="13">
    <source>
        <dbReference type="Proteomes" id="UP001596250"/>
    </source>
</evidence>
<dbReference type="Pfam" id="PF00266">
    <property type="entry name" value="Aminotran_5"/>
    <property type="match status" value="1"/>
</dbReference>
<keyword evidence="5" id="KW-0479">Metal-binding</keyword>
<dbReference type="InterPro" id="IPR016454">
    <property type="entry name" value="Cysteine_dSase"/>
</dbReference>
<feature type="domain" description="Aminotransferase class V" evidence="11">
    <location>
        <begin position="4"/>
        <end position="366"/>
    </location>
</feature>
<keyword evidence="7" id="KW-0408">Iron</keyword>
<keyword evidence="6" id="KW-0663">Pyridoxal phosphate</keyword>
<keyword evidence="4" id="KW-0808">Transferase</keyword>
<evidence type="ECO:0000313" key="12">
    <source>
        <dbReference type="EMBL" id="MFC5989224.1"/>
    </source>
</evidence>
<dbReference type="Gene3D" id="1.10.260.50">
    <property type="match status" value="1"/>
</dbReference>
<dbReference type="EC" id="2.8.1.7" evidence="3"/>
<dbReference type="InterPro" id="IPR015422">
    <property type="entry name" value="PyrdxlP-dep_Trfase_small"/>
</dbReference>
<evidence type="ECO:0000256" key="4">
    <source>
        <dbReference type="ARBA" id="ARBA00022679"/>
    </source>
</evidence>
<dbReference type="SUPFAM" id="SSF53383">
    <property type="entry name" value="PLP-dependent transferases"/>
    <property type="match status" value="1"/>
</dbReference>
<evidence type="ECO:0000256" key="10">
    <source>
        <dbReference type="RuleBase" id="RU004504"/>
    </source>
</evidence>
<evidence type="ECO:0000256" key="2">
    <source>
        <dbReference type="ARBA" id="ARBA00006490"/>
    </source>
</evidence>
<evidence type="ECO:0000256" key="1">
    <source>
        <dbReference type="ARBA" id="ARBA00001933"/>
    </source>
</evidence>
<comment type="catalytic activity">
    <reaction evidence="9">
        <text>(sulfur carrier)-H + L-cysteine = (sulfur carrier)-SH + L-alanine</text>
        <dbReference type="Rhea" id="RHEA:43892"/>
        <dbReference type="Rhea" id="RHEA-COMP:14737"/>
        <dbReference type="Rhea" id="RHEA-COMP:14739"/>
        <dbReference type="ChEBI" id="CHEBI:29917"/>
        <dbReference type="ChEBI" id="CHEBI:35235"/>
        <dbReference type="ChEBI" id="CHEBI:57972"/>
        <dbReference type="ChEBI" id="CHEBI:64428"/>
        <dbReference type="EC" id="2.8.1.7"/>
    </reaction>
</comment>
<dbReference type="PANTHER" id="PTHR11601">
    <property type="entry name" value="CYSTEINE DESULFURYLASE FAMILY MEMBER"/>
    <property type="match status" value="1"/>
</dbReference>
<name>A0ABW1IVU4_9BACL</name>
<dbReference type="EMBL" id="JBHSQV010000187">
    <property type="protein sequence ID" value="MFC5989224.1"/>
    <property type="molecule type" value="Genomic_DNA"/>
</dbReference>
<dbReference type="PROSITE" id="PS00595">
    <property type="entry name" value="AA_TRANSFER_CLASS_5"/>
    <property type="match status" value="1"/>
</dbReference>
<dbReference type="NCBIfam" id="NF002806">
    <property type="entry name" value="PRK02948.1"/>
    <property type="match status" value="1"/>
</dbReference>
<dbReference type="Gene3D" id="3.90.1150.10">
    <property type="entry name" value="Aspartate Aminotransferase, domain 1"/>
    <property type="match status" value="1"/>
</dbReference>